<name>A0ABR9L321_9PSEU</name>
<protein>
    <submittedName>
        <fullName evidence="1">Uncharacterized protein</fullName>
    </submittedName>
</protein>
<proteinExistence type="predicted"/>
<keyword evidence="2" id="KW-1185">Reference proteome</keyword>
<gene>
    <name evidence="1" type="ORF">H4W30_002195</name>
</gene>
<reference evidence="1 2" key="1">
    <citation type="submission" date="2020-10" db="EMBL/GenBank/DDBJ databases">
        <title>Sequencing the genomes of 1000 actinobacteria strains.</title>
        <authorList>
            <person name="Klenk H.-P."/>
        </authorList>
    </citation>
    <scope>NUCLEOTIDE SEQUENCE [LARGE SCALE GENOMIC DNA]</scope>
    <source>
        <strain evidence="1 2">DSM 46661</strain>
    </source>
</reference>
<accession>A0ABR9L321</accession>
<dbReference type="Proteomes" id="UP000656548">
    <property type="component" value="Unassembled WGS sequence"/>
</dbReference>
<evidence type="ECO:0000313" key="1">
    <source>
        <dbReference type="EMBL" id="MBE1575148.1"/>
    </source>
</evidence>
<evidence type="ECO:0000313" key="2">
    <source>
        <dbReference type="Proteomes" id="UP000656548"/>
    </source>
</evidence>
<dbReference type="EMBL" id="JADBEJ010000004">
    <property type="protein sequence ID" value="MBE1575148.1"/>
    <property type="molecule type" value="Genomic_DNA"/>
</dbReference>
<organism evidence="1 2">
    <name type="scientific">Amycolatopsis roodepoortensis</name>
    <dbReference type="NCBI Taxonomy" id="700274"/>
    <lineage>
        <taxon>Bacteria</taxon>
        <taxon>Bacillati</taxon>
        <taxon>Actinomycetota</taxon>
        <taxon>Actinomycetes</taxon>
        <taxon>Pseudonocardiales</taxon>
        <taxon>Pseudonocardiaceae</taxon>
        <taxon>Amycolatopsis</taxon>
    </lineage>
</organism>
<dbReference type="RefSeq" id="WP_192742723.1">
    <property type="nucleotide sequence ID" value="NZ_JADBEJ010000004.1"/>
</dbReference>
<sequence>MTVTSADLRRLLDSDLPEPVLILVGGELRVVAAGGEAHPDGAMVVTTAEELRARVAGKPHPDEDELRLAASVLDTMVVQRGA</sequence>
<comment type="caution">
    <text evidence="1">The sequence shown here is derived from an EMBL/GenBank/DDBJ whole genome shotgun (WGS) entry which is preliminary data.</text>
</comment>